<sequence>MKKKEESKTKGNEDAAKVLAEKRRLQCHVVLQSKQGINVGKKRSRMDDDHHKSDDKTMSTYEAEDCMEYELPLKEIEAKRDLNILMKTVEKKSVVIEAIYLIYDSIYTSEIFHSIILNIILIDTLY</sequence>
<reference evidence="2" key="1">
    <citation type="submission" date="2020-12" db="EMBL/GenBank/DDBJ databases">
        <title>Metabolic potential, ecology and presence of endohyphal bacteria is reflected in genomic diversity of Mucoromycotina.</title>
        <authorList>
            <person name="Muszewska A."/>
            <person name="Okrasinska A."/>
            <person name="Steczkiewicz K."/>
            <person name="Drgas O."/>
            <person name="Orlowska M."/>
            <person name="Perlinska-Lenart U."/>
            <person name="Aleksandrzak-Piekarczyk T."/>
            <person name="Szatraj K."/>
            <person name="Zielenkiewicz U."/>
            <person name="Pilsyk S."/>
            <person name="Malc E."/>
            <person name="Mieczkowski P."/>
            <person name="Kruszewska J.S."/>
            <person name="Biernat P."/>
            <person name="Pawlowska J."/>
        </authorList>
    </citation>
    <scope>NUCLEOTIDE SEQUENCE</scope>
    <source>
        <strain evidence="2">WA0000017839</strain>
    </source>
</reference>
<keyword evidence="3" id="KW-1185">Reference proteome</keyword>
<dbReference type="EMBL" id="JAEPRD010000056">
    <property type="protein sequence ID" value="KAG2202945.1"/>
    <property type="molecule type" value="Genomic_DNA"/>
</dbReference>
<comment type="caution">
    <text evidence="2">The sequence shown here is derived from an EMBL/GenBank/DDBJ whole genome shotgun (WGS) entry which is preliminary data.</text>
</comment>
<gene>
    <name evidence="2" type="ORF">INT47_008977</name>
</gene>
<dbReference type="AlphaFoldDB" id="A0A8H7R2Z1"/>
<name>A0A8H7R2Z1_9FUNG</name>
<protein>
    <submittedName>
        <fullName evidence="2">Uncharacterized protein</fullName>
    </submittedName>
</protein>
<feature type="compositionally biased region" description="Basic and acidic residues" evidence="1">
    <location>
        <begin position="45"/>
        <end position="57"/>
    </location>
</feature>
<feature type="region of interest" description="Disordered" evidence="1">
    <location>
        <begin position="37"/>
        <end position="59"/>
    </location>
</feature>
<evidence type="ECO:0000313" key="2">
    <source>
        <dbReference type="EMBL" id="KAG2202945.1"/>
    </source>
</evidence>
<evidence type="ECO:0000313" key="3">
    <source>
        <dbReference type="Proteomes" id="UP000603453"/>
    </source>
</evidence>
<dbReference type="Proteomes" id="UP000603453">
    <property type="component" value="Unassembled WGS sequence"/>
</dbReference>
<proteinExistence type="predicted"/>
<organism evidence="2 3">
    <name type="scientific">Mucor saturninus</name>
    <dbReference type="NCBI Taxonomy" id="64648"/>
    <lineage>
        <taxon>Eukaryota</taxon>
        <taxon>Fungi</taxon>
        <taxon>Fungi incertae sedis</taxon>
        <taxon>Mucoromycota</taxon>
        <taxon>Mucoromycotina</taxon>
        <taxon>Mucoromycetes</taxon>
        <taxon>Mucorales</taxon>
        <taxon>Mucorineae</taxon>
        <taxon>Mucoraceae</taxon>
        <taxon>Mucor</taxon>
    </lineage>
</organism>
<accession>A0A8H7R2Z1</accession>
<evidence type="ECO:0000256" key="1">
    <source>
        <dbReference type="SAM" id="MobiDB-lite"/>
    </source>
</evidence>